<reference evidence="1 4" key="1">
    <citation type="journal article" date="2015" name="Int. J. Syst. Evol. Microbiol.">
        <title>Exiguobacterium enclense sp. nov., isolated from sediment.</title>
        <authorList>
            <person name="Dastager S.G."/>
            <person name="Mawlankar R."/>
            <person name="Sonalkar V.V."/>
            <person name="Thorat M.N."/>
            <person name="Mual P."/>
            <person name="Verma A."/>
            <person name="Krishnamurthi S."/>
            <person name="Tang S.K."/>
            <person name="Li W.J."/>
        </authorList>
    </citation>
    <scope>NUCLEOTIDE SEQUENCE [LARGE SCALE GENOMIC DNA]</scope>
    <source>
        <strain evidence="1 4">NIO-1109</strain>
    </source>
</reference>
<keyword evidence="1" id="KW-0808">Transferase</keyword>
<dbReference type="Pfam" id="PF08810">
    <property type="entry name" value="KapB"/>
    <property type="match status" value="1"/>
</dbReference>
<accession>A0A0V8GIQ7</accession>
<gene>
    <name evidence="3" type="primary">kapB</name>
    <name evidence="1" type="ORF">AS033_01875</name>
    <name evidence="2" type="ORF">RSA11_05480</name>
    <name evidence="3" type="ORF">SZL87_05385</name>
</gene>
<reference evidence="3 6" key="3">
    <citation type="submission" date="2023-12" db="EMBL/GenBank/DDBJ databases">
        <authorList>
            <person name="Easwaran N."/>
            <person name="Lazarus H.P.S."/>
        </authorList>
    </citation>
    <scope>NUCLEOTIDE SEQUENCE [LARGE SCALE GENOMIC DNA]</scope>
    <source>
        <strain evidence="3 6">VIT-2023</strain>
    </source>
</reference>
<protein>
    <submittedName>
        <fullName evidence="1">Kinase</fullName>
    </submittedName>
    <submittedName>
        <fullName evidence="3">Sporulation phosphorelay system protein KapB</fullName>
    </submittedName>
</protein>
<dbReference type="Gene3D" id="2.30.30.430">
    <property type="entry name" value="Kinase associated protein B domain"/>
    <property type="match status" value="1"/>
</dbReference>
<keyword evidence="6" id="KW-1185">Reference proteome</keyword>
<dbReference type="EMBL" id="LNQL01000001">
    <property type="protein sequence ID" value="KSU50147.1"/>
    <property type="molecule type" value="Genomic_DNA"/>
</dbReference>
<dbReference type="RefSeq" id="WP_023469227.1">
    <property type="nucleotide sequence ID" value="NZ_FMYN01000001.1"/>
</dbReference>
<dbReference type="GO" id="GO:0016301">
    <property type="term" value="F:kinase activity"/>
    <property type="evidence" value="ECO:0007669"/>
    <property type="project" value="UniProtKB-KW"/>
</dbReference>
<comment type="caution">
    <text evidence="1">The sequence shown here is derived from an EMBL/GenBank/DDBJ whole genome shotgun (WGS) entry which is preliminary data.</text>
</comment>
<reference evidence="2 5" key="2">
    <citation type="journal article" date="2016" name="Front. Microbiol.">
        <title>Genomic Resource of Rice Seed Associated Bacteria.</title>
        <authorList>
            <person name="Midha S."/>
            <person name="Bansal K."/>
            <person name="Sharma S."/>
            <person name="Kumar N."/>
            <person name="Patil P.P."/>
            <person name="Chaudhry V."/>
            <person name="Patil P.B."/>
        </authorList>
    </citation>
    <scope>NUCLEOTIDE SEQUENCE [LARGE SCALE GENOMIC DNA]</scope>
    <source>
        <strain evidence="2 5">RSA11</strain>
    </source>
</reference>
<dbReference type="SMART" id="SM01298">
    <property type="entry name" value="KapB"/>
    <property type="match status" value="1"/>
</dbReference>
<dbReference type="SUPFAM" id="SSF141251">
    <property type="entry name" value="Kinase-associated protein B-like"/>
    <property type="match status" value="1"/>
</dbReference>
<dbReference type="InterPro" id="IPR038080">
    <property type="entry name" value="KapB_sf"/>
</dbReference>
<dbReference type="InterPro" id="IPR014916">
    <property type="entry name" value="KapB"/>
</dbReference>
<dbReference type="OrthoDB" id="2407789at2"/>
<evidence type="ECO:0000313" key="1">
    <source>
        <dbReference type="EMBL" id="KSU50147.1"/>
    </source>
</evidence>
<evidence type="ECO:0000313" key="2">
    <source>
        <dbReference type="EMBL" id="KTR27435.1"/>
    </source>
</evidence>
<evidence type="ECO:0000313" key="6">
    <source>
        <dbReference type="Proteomes" id="UP001387110"/>
    </source>
</evidence>
<evidence type="ECO:0000313" key="4">
    <source>
        <dbReference type="Proteomes" id="UP000053797"/>
    </source>
</evidence>
<dbReference type="EMBL" id="JBAWKY010000001">
    <property type="protein sequence ID" value="MEI4461860.1"/>
    <property type="molecule type" value="Genomic_DNA"/>
</dbReference>
<dbReference type="AlphaFoldDB" id="A0A0V8GIQ7"/>
<evidence type="ECO:0000313" key="3">
    <source>
        <dbReference type="EMBL" id="MEI4461860.1"/>
    </source>
</evidence>
<keyword evidence="1" id="KW-0418">Kinase</keyword>
<dbReference type="Proteomes" id="UP000053797">
    <property type="component" value="Unassembled WGS sequence"/>
</dbReference>
<evidence type="ECO:0000313" key="5">
    <source>
        <dbReference type="Proteomes" id="UP000072605"/>
    </source>
</evidence>
<sequence>MTHIRFTYKTGKYFGRLFAERPQGLVVEVLAVEKHPVQGDLHQPNQVDVPLFHIRTALHKHEKITVSPAVVYAYDGEIPDYATSLRQAYDKDVARLEGLNPETDAFVRKCLENYKELESIYAKRWG</sequence>
<dbReference type="Proteomes" id="UP001387110">
    <property type="component" value="Unassembled WGS sequence"/>
</dbReference>
<name>A0A0V8GIQ7_9BACL</name>
<dbReference type="Proteomes" id="UP000072605">
    <property type="component" value="Unassembled WGS sequence"/>
</dbReference>
<dbReference type="EMBL" id="LDQV01000014">
    <property type="protein sequence ID" value="KTR27435.1"/>
    <property type="molecule type" value="Genomic_DNA"/>
</dbReference>
<organism evidence="1 4">
    <name type="scientific">Exiguobacterium indicum</name>
    <dbReference type="NCBI Taxonomy" id="296995"/>
    <lineage>
        <taxon>Bacteria</taxon>
        <taxon>Bacillati</taxon>
        <taxon>Bacillota</taxon>
        <taxon>Bacilli</taxon>
        <taxon>Bacillales</taxon>
        <taxon>Bacillales Family XII. Incertae Sedis</taxon>
        <taxon>Exiguobacterium</taxon>
    </lineage>
</organism>
<dbReference type="GeneID" id="90837784"/>
<proteinExistence type="predicted"/>